<sequence length="383" mass="42803">MAEAFGIVSGALTVVEASTKVISKCKHLIETVQDAPKDLQHVLIEISTLQATLNSLHYISATHPDFSCVCIHMVEVNGAVEGCRSIVEELARELDGLSILGESPKVVSKANRTTGTAEDHPPSEPSQTTGAKRRQVTSATDEFALSEPSQIRHSKRKRVKGTLEWCYKQSKVDKLLDQAMKHKITICTALLGEVAVDIKDIQRGVKHIGDDVGGLKSRAICDWLEEHNPSNDHNLATRLRIGDTCQWMLQQQEWLDWVANSIRSIWIQGIPGAGKTVLISFLVEQVTAVCYSSPGSSICLYYYCSYRAVGDQTTSFMRWIVSQLCREAEHIPKCLMLLYRRNTQPTVDILKNVLEDILAQYDNLYIFLDAIDECDTRSDLLRL</sequence>
<feature type="compositionally biased region" description="Polar residues" evidence="2">
    <location>
        <begin position="125"/>
        <end position="140"/>
    </location>
</feature>
<dbReference type="OrthoDB" id="1577640at2759"/>
<dbReference type="InterPro" id="IPR027417">
    <property type="entry name" value="P-loop_NTPase"/>
</dbReference>
<dbReference type="InterPro" id="IPR056884">
    <property type="entry name" value="NPHP3-like_N"/>
</dbReference>
<dbReference type="Pfam" id="PF24883">
    <property type="entry name" value="NPHP3_N"/>
    <property type="match status" value="1"/>
</dbReference>
<evidence type="ECO:0000259" key="3">
    <source>
        <dbReference type="PROSITE" id="PS50837"/>
    </source>
</evidence>
<evidence type="ECO:0000313" key="5">
    <source>
        <dbReference type="Proteomes" id="UP000799324"/>
    </source>
</evidence>
<dbReference type="EMBL" id="MU004471">
    <property type="protein sequence ID" value="KAF2649992.1"/>
    <property type="molecule type" value="Genomic_DNA"/>
</dbReference>
<dbReference type="SUPFAM" id="SSF52540">
    <property type="entry name" value="P-loop containing nucleoside triphosphate hydrolases"/>
    <property type="match status" value="1"/>
</dbReference>
<accession>A0A6A6SR34</accession>
<gene>
    <name evidence="4" type="ORF">K491DRAFT_721180</name>
</gene>
<dbReference type="InterPro" id="IPR007111">
    <property type="entry name" value="NACHT_NTPase"/>
</dbReference>
<evidence type="ECO:0000313" key="4">
    <source>
        <dbReference type="EMBL" id="KAF2649992.1"/>
    </source>
</evidence>
<evidence type="ECO:0000256" key="1">
    <source>
        <dbReference type="ARBA" id="ARBA00022737"/>
    </source>
</evidence>
<dbReference type="AlphaFoldDB" id="A0A6A6SR34"/>
<proteinExistence type="predicted"/>
<dbReference type="Gene3D" id="3.40.50.300">
    <property type="entry name" value="P-loop containing nucleotide triphosphate hydrolases"/>
    <property type="match status" value="1"/>
</dbReference>
<dbReference type="Proteomes" id="UP000799324">
    <property type="component" value="Unassembled WGS sequence"/>
</dbReference>
<dbReference type="PANTHER" id="PTHR10039">
    <property type="entry name" value="AMELOGENIN"/>
    <property type="match status" value="1"/>
</dbReference>
<dbReference type="PANTHER" id="PTHR10039:SF16">
    <property type="entry name" value="GPI INOSITOL-DEACYLASE"/>
    <property type="match status" value="1"/>
</dbReference>
<evidence type="ECO:0000256" key="2">
    <source>
        <dbReference type="SAM" id="MobiDB-lite"/>
    </source>
</evidence>
<protein>
    <recommendedName>
        <fullName evidence="3">NACHT domain-containing protein</fullName>
    </recommendedName>
</protein>
<name>A0A6A6SR34_9PLEO</name>
<reference evidence="4" key="1">
    <citation type="journal article" date="2020" name="Stud. Mycol.">
        <title>101 Dothideomycetes genomes: a test case for predicting lifestyles and emergence of pathogens.</title>
        <authorList>
            <person name="Haridas S."/>
            <person name="Albert R."/>
            <person name="Binder M."/>
            <person name="Bloem J."/>
            <person name="Labutti K."/>
            <person name="Salamov A."/>
            <person name="Andreopoulos B."/>
            <person name="Baker S."/>
            <person name="Barry K."/>
            <person name="Bills G."/>
            <person name="Bluhm B."/>
            <person name="Cannon C."/>
            <person name="Castanera R."/>
            <person name="Culley D."/>
            <person name="Daum C."/>
            <person name="Ezra D."/>
            <person name="Gonzalez J."/>
            <person name="Henrissat B."/>
            <person name="Kuo A."/>
            <person name="Liang C."/>
            <person name="Lipzen A."/>
            <person name="Lutzoni F."/>
            <person name="Magnuson J."/>
            <person name="Mondo S."/>
            <person name="Nolan M."/>
            <person name="Ohm R."/>
            <person name="Pangilinan J."/>
            <person name="Park H.-J."/>
            <person name="Ramirez L."/>
            <person name="Alfaro M."/>
            <person name="Sun H."/>
            <person name="Tritt A."/>
            <person name="Yoshinaga Y."/>
            <person name="Zwiers L.-H."/>
            <person name="Turgeon B."/>
            <person name="Goodwin S."/>
            <person name="Spatafora J."/>
            <person name="Crous P."/>
            <person name="Grigoriev I."/>
        </authorList>
    </citation>
    <scope>NUCLEOTIDE SEQUENCE</scope>
    <source>
        <strain evidence="4">CBS 122681</strain>
    </source>
</reference>
<organism evidence="4 5">
    <name type="scientific">Lophiostoma macrostomum CBS 122681</name>
    <dbReference type="NCBI Taxonomy" id="1314788"/>
    <lineage>
        <taxon>Eukaryota</taxon>
        <taxon>Fungi</taxon>
        <taxon>Dikarya</taxon>
        <taxon>Ascomycota</taxon>
        <taxon>Pezizomycotina</taxon>
        <taxon>Dothideomycetes</taxon>
        <taxon>Pleosporomycetidae</taxon>
        <taxon>Pleosporales</taxon>
        <taxon>Lophiostomataceae</taxon>
        <taxon>Lophiostoma</taxon>
    </lineage>
</organism>
<feature type="domain" description="NACHT" evidence="3">
    <location>
        <begin position="263"/>
        <end position="383"/>
    </location>
</feature>
<keyword evidence="5" id="KW-1185">Reference proteome</keyword>
<dbReference type="PROSITE" id="PS50837">
    <property type="entry name" value="NACHT"/>
    <property type="match status" value="1"/>
</dbReference>
<feature type="region of interest" description="Disordered" evidence="2">
    <location>
        <begin position="108"/>
        <end position="142"/>
    </location>
</feature>
<keyword evidence="1" id="KW-0677">Repeat</keyword>